<organism evidence="2 3">
    <name type="scientific">Mycena rosella</name>
    <name type="common">Pink bonnet</name>
    <name type="synonym">Agaricus rosellus</name>
    <dbReference type="NCBI Taxonomy" id="1033263"/>
    <lineage>
        <taxon>Eukaryota</taxon>
        <taxon>Fungi</taxon>
        <taxon>Dikarya</taxon>
        <taxon>Basidiomycota</taxon>
        <taxon>Agaricomycotina</taxon>
        <taxon>Agaricomycetes</taxon>
        <taxon>Agaricomycetidae</taxon>
        <taxon>Agaricales</taxon>
        <taxon>Marasmiineae</taxon>
        <taxon>Mycenaceae</taxon>
        <taxon>Mycena</taxon>
    </lineage>
</organism>
<feature type="transmembrane region" description="Helical" evidence="1">
    <location>
        <begin position="12"/>
        <end position="38"/>
    </location>
</feature>
<dbReference type="EMBL" id="JARKIE010000259">
    <property type="protein sequence ID" value="KAJ7660536.1"/>
    <property type="molecule type" value="Genomic_DNA"/>
</dbReference>
<accession>A0AAD7G2C1</accession>
<evidence type="ECO:0000256" key="1">
    <source>
        <dbReference type="SAM" id="Phobius"/>
    </source>
</evidence>
<evidence type="ECO:0000313" key="2">
    <source>
        <dbReference type="EMBL" id="KAJ7660536.1"/>
    </source>
</evidence>
<sequence>MSAISVRQFLREFAVYASLSFIVILSIIHVVLCLAQIFCFPPLTFTARLLAQLLGAPEAMQLSPVAELSTYLLVVFKVTIACTILLIASRELIETGGSYLGWWGARKSQGDAEKGDHKPPLRWGTDERTTEQYTFGAPILVFYVAAQLYPSCRKEK</sequence>
<keyword evidence="1" id="KW-0472">Membrane</keyword>
<gene>
    <name evidence="2" type="ORF">B0H17DRAFT_1144967</name>
</gene>
<reference evidence="2" key="1">
    <citation type="submission" date="2023-03" db="EMBL/GenBank/DDBJ databases">
        <title>Massive genome expansion in bonnet fungi (Mycena s.s.) driven by repeated elements and novel gene families across ecological guilds.</title>
        <authorList>
            <consortium name="Lawrence Berkeley National Laboratory"/>
            <person name="Harder C.B."/>
            <person name="Miyauchi S."/>
            <person name="Viragh M."/>
            <person name="Kuo A."/>
            <person name="Thoen E."/>
            <person name="Andreopoulos B."/>
            <person name="Lu D."/>
            <person name="Skrede I."/>
            <person name="Drula E."/>
            <person name="Henrissat B."/>
            <person name="Morin E."/>
            <person name="Kohler A."/>
            <person name="Barry K."/>
            <person name="LaButti K."/>
            <person name="Morin E."/>
            <person name="Salamov A."/>
            <person name="Lipzen A."/>
            <person name="Mereny Z."/>
            <person name="Hegedus B."/>
            <person name="Baldrian P."/>
            <person name="Stursova M."/>
            <person name="Weitz H."/>
            <person name="Taylor A."/>
            <person name="Grigoriev I.V."/>
            <person name="Nagy L.G."/>
            <person name="Martin F."/>
            <person name="Kauserud H."/>
        </authorList>
    </citation>
    <scope>NUCLEOTIDE SEQUENCE</scope>
    <source>
        <strain evidence="2">CBHHK067</strain>
    </source>
</reference>
<evidence type="ECO:0000313" key="3">
    <source>
        <dbReference type="Proteomes" id="UP001221757"/>
    </source>
</evidence>
<dbReference type="AlphaFoldDB" id="A0AAD7G2C1"/>
<keyword evidence="1" id="KW-0812">Transmembrane</keyword>
<protein>
    <submittedName>
        <fullName evidence="2">Uncharacterized protein</fullName>
    </submittedName>
</protein>
<dbReference type="Proteomes" id="UP001221757">
    <property type="component" value="Unassembled WGS sequence"/>
</dbReference>
<keyword evidence="1" id="KW-1133">Transmembrane helix</keyword>
<keyword evidence="3" id="KW-1185">Reference proteome</keyword>
<name>A0AAD7G2C1_MYCRO</name>
<comment type="caution">
    <text evidence="2">The sequence shown here is derived from an EMBL/GenBank/DDBJ whole genome shotgun (WGS) entry which is preliminary data.</text>
</comment>
<proteinExistence type="predicted"/>
<feature type="transmembrane region" description="Helical" evidence="1">
    <location>
        <begin position="68"/>
        <end position="88"/>
    </location>
</feature>